<dbReference type="AlphaFoldDB" id="A0A5B9W9E5"/>
<keyword evidence="3" id="KW-1185">Reference proteome</keyword>
<sequence length="188" mass="21225" precursor="true">MRSSTRGIVACLLLSAMAGLAGAQEPKPFEPRSAPGVGQKFLETMAGRWTVTKVIHRGDNPIKTPGECRQYMIQGGRFLQSDFAFGDGEKRETGTGIIGFEPENGKFTSFWFESRQTRMSARRSREPFDGSRIVLYSLNLDPDQKETRRTRTESHLEDEGRTLIHRQYLLGGPGEERLVMELIMKRKG</sequence>
<feature type="chain" id="PRO_5022970963" description="DUF1579 domain-containing protein" evidence="1">
    <location>
        <begin position="24"/>
        <end position="188"/>
    </location>
</feature>
<dbReference type="OrthoDB" id="272914at2"/>
<dbReference type="Proteomes" id="UP000324233">
    <property type="component" value="Chromosome"/>
</dbReference>
<reference evidence="2 3" key="1">
    <citation type="submission" date="2019-08" db="EMBL/GenBank/DDBJ databases">
        <title>Deep-cultivation of Planctomycetes and their phenomic and genomic characterization uncovers novel biology.</title>
        <authorList>
            <person name="Wiegand S."/>
            <person name="Jogler M."/>
            <person name="Boedeker C."/>
            <person name="Pinto D."/>
            <person name="Vollmers J."/>
            <person name="Rivas-Marin E."/>
            <person name="Kohn T."/>
            <person name="Peeters S.H."/>
            <person name="Heuer A."/>
            <person name="Rast P."/>
            <person name="Oberbeckmann S."/>
            <person name="Bunk B."/>
            <person name="Jeske O."/>
            <person name="Meyerdierks A."/>
            <person name="Storesund J.E."/>
            <person name="Kallscheuer N."/>
            <person name="Luecker S."/>
            <person name="Lage O.M."/>
            <person name="Pohl T."/>
            <person name="Merkel B.J."/>
            <person name="Hornburger P."/>
            <person name="Mueller R.-W."/>
            <person name="Bruemmer F."/>
            <person name="Labrenz M."/>
            <person name="Spormann A.M."/>
            <person name="Op den Camp H."/>
            <person name="Overmann J."/>
            <person name="Amann R."/>
            <person name="Jetten M.S.M."/>
            <person name="Mascher T."/>
            <person name="Medema M.H."/>
            <person name="Devos D.P."/>
            <person name="Kaster A.-K."/>
            <person name="Ovreas L."/>
            <person name="Rohde M."/>
            <person name="Galperin M.Y."/>
            <person name="Jogler C."/>
        </authorList>
    </citation>
    <scope>NUCLEOTIDE SEQUENCE [LARGE SCALE GENOMIC DNA]</scope>
    <source>
        <strain evidence="2 3">OJF2</strain>
    </source>
</reference>
<evidence type="ECO:0000313" key="2">
    <source>
        <dbReference type="EMBL" id="QEH37258.1"/>
    </source>
</evidence>
<protein>
    <recommendedName>
        <fullName evidence="4">DUF1579 domain-containing protein</fullName>
    </recommendedName>
</protein>
<dbReference type="EMBL" id="CP042997">
    <property type="protein sequence ID" value="QEH37258.1"/>
    <property type="molecule type" value="Genomic_DNA"/>
</dbReference>
<dbReference type="Pfam" id="PF07617">
    <property type="entry name" value="DUF1579"/>
    <property type="match status" value="1"/>
</dbReference>
<dbReference type="RefSeq" id="WP_148596843.1">
    <property type="nucleotide sequence ID" value="NZ_CP042997.1"/>
</dbReference>
<dbReference type="InterPro" id="IPR011473">
    <property type="entry name" value="DUF1579"/>
</dbReference>
<keyword evidence="1" id="KW-0732">Signal</keyword>
<proteinExistence type="predicted"/>
<feature type="signal peptide" evidence="1">
    <location>
        <begin position="1"/>
        <end position="23"/>
    </location>
</feature>
<gene>
    <name evidence="2" type="ORF">OJF2_58450</name>
</gene>
<name>A0A5B9W9E5_9BACT</name>
<evidence type="ECO:0008006" key="4">
    <source>
        <dbReference type="Google" id="ProtNLM"/>
    </source>
</evidence>
<evidence type="ECO:0000313" key="3">
    <source>
        <dbReference type="Proteomes" id="UP000324233"/>
    </source>
</evidence>
<accession>A0A5B9W9E5</accession>
<organism evidence="2 3">
    <name type="scientific">Aquisphaera giovannonii</name>
    <dbReference type="NCBI Taxonomy" id="406548"/>
    <lineage>
        <taxon>Bacteria</taxon>
        <taxon>Pseudomonadati</taxon>
        <taxon>Planctomycetota</taxon>
        <taxon>Planctomycetia</taxon>
        <taxon>Isosphaerales</taxon>
        <taxon>Isosphaeraceae</taxon>
        <taxon>Aquisphaera</taxon>
    </lineage>
</organism>
<evidence type="ECO:0000256" key="1">
    <source>
        <dbReference type="SAM" id="SignalP"/>
    </source>
</evidence>
<dbReference type="KEGG" id="agv:OJF2_58450"/>